<dbReference type="EMBL" id="CVMT01000006">
    <property type="protein sequence ID" value="CRG89511.1"/>
    <property type="molecule type" value="Genomic_DNA"/>
</dbReference>
<reference evidence="2 3" key="1">
    <citation type="submission" date="2015-04" db="EMBL/GenBank/DDBJ databases">
        <authorList>
            <person name="Syromyatnikov M.Y."/>
            <person name="Popov V.N."/>
        </authorList>
    </citation>
    <scope>NUCLEOTIDE SEQUENCE [LARGE SCALE GENOMIC DNA]</scope>
    <source>
        <strain evidence="2">WF-38-12</strain>
    </source>
</reference>
<feature type="signal peptide" evidence="1">
    <location>
        <begin position="1"/>
        <end position="18"/>
    </location>
</feature>
<dbReference type="OrthoDB" id="4463518at2759"/>
<keyword evidence="1" id="KW-0732">Signal</keyword>
<evidence type="ECO:0000313" key="3">
    <source>
        <dbReference type="Proteomes" id="UP000054383"/>
    </source>
</evidence>
<keyword evidence="3" id="KW-1185">Reference proteome</keyword>
<sequence>MKVTISLISAVCLHAAAAAAQLASDCNVEGNLFSIVVNKVLPNVTMENEVSITSFGRKGTDGRLIMWSGDDDDQTQKRTSFYINKENKRLVAINPFLPQLFASAYTEKPEGGEIKFTFEKDSDKKYYWPEFGLGDLWDLTVDGKSDAFYLCGSTNSTKLLDGSLAIGKVAGKNCQPLDATLIFPLNSDLL</sequence>
<name>A0A0U1M3E6_TALIS</name>
<organism evidence="2 3">
    <name type="scientific">Talaromyces islandicus</name>
    <name type="common">Penicillium islandicum</name>
    <dbReference type="NCBI Taxonomy" id="28573"/>
    <lineage>
        <taxon>Eukaryota</taxon>
        <taxon>Fungi</taxon>
        <taxon>Dikarya</taxon>
        <taxon>Ascomycota</taxon>
        <taxon>Pezizomycotina</taxon>
        <taxon>Eurotiomycetes</taxon>
        <taxon>Eurotiomycetidae</taxon>
        <taxon>Eurotiales</taxon>
        <taxon>Trichocomaceae</taxon>
        <taxon>Talaromyces</taxon>
        <taxon>Talaromyces sect. Islandici</taxon>
    </lineage>
</organism>
<feature type="chain" id="PRO_5006711512" evidence="1">
    <location>
        <begin position="19"/>
        <end position="190"/>
    </location>
</feature>
<gene>
    <name evidence="2" type="ORF">PISL3812_06547</name>
</gene>
<dbReference type="AlphaFoldDB" id="A0A0U1M3E6"/>
<evidence type="ECO:0000256" key="1">
    <source>
        <dbReference type="SAM" id="SignalP"/>
    </source>
</evidence>
<protein>
    <submittedName>
        <fullName evidence="2">Uncharacterized protein</fullName>
    </submittedName>
</protein>
<evidence type="ECO:0000313" key="2">
    <source>
        <dbReference type="EMBL" id="CRG89511.1"/>
    </source>
</evidence>
<accession>A0A0U1M3E6</accession>
<proteinExistence type="predicted"/>
<dbReference type="Proteomes" id="UP000054383">
    <property type="component" value="Unassembled WGS sequence"/>
</dbReference>